<dbReference type="EMBL" id="JARFYN010000022">
    <property type="protein sequence ID" value="MDL2407540.1"/>
    <property type="molecule type" value="Genomic_DNA"/>
</dbReference>
<reference evidence="1" key="1">
    <citation type="submission" date="2023-06" db="EMBL/GenBank/DDBJ databases">
        <title>Phylogenetic Diversity of Rhizobium strains.</title>
        <authorList>
            <person name="Moura F.T."/>
            <person name="Helene L.C.F."/>
            <person name="Hungria M."/>
        </authorList>
    </citation>
    <scope>NUCLEOTIDE SEQUENCE</scope>
    <source>
        <strain evidence="1">CCGE524</strain>
    </source>
</reference>
<dbReference type="InterPro" id="IPR014347">
    <property type="entry name" value="Tautomerase/MIF_sf"/>
</dbReference>
<dbReference type="Proteomes" id="UP001172630">
    <property type="component" value="Unassembled WGS sequence"/>
</dbReference>
<name>A0ABT7KHR7_9HYPH</name>
<keyword evidence="2" id="KW-1185">Reference proteome</keyword>
<sequence length="141" mass="14798">MPITLTVPEGLLSSEAEAQVFTELTDALLKVSQLLGNAFMTPNVVGTINVLPQGRVFSGGKPAAAAFIELKLPEIALATDEAKQAFIDAATTIVERASNGRVSRDHIWTNIVYAAEGSWGIGGQVYGNSQLVSAIQQAASL</sequence>
<accession>A0ABT7KHR7</accession>
<dbReference type="Gene3D" id="3.30.429.10">
    <property type="entry name" value="Macrophage Migration Inhibitory Factor"/>
    <property type="match status" value="1"/>
</dbReference>
<evidence type="ECO:0000313" key="2">
    <source>
        <dbReference type="Proteomes" id="UP001172630"/>
    </source>
</evidence>
<evidence type="ECO:0000313" key="1">
    <source>
        <dbReference type="EMBL" id="MDL2407540.1"/>
    </source>
</evidence>
<organism evidence="1 2">
    <name type="scientific">Rhizobium calliandrae</name>
    <dbReference type="NCBI Taxonomy" id="1312182"/>
    <lineage>
        <taxon>Bacteria</taxon>
        <taxon>Pseudomonadati</taxon>
        <taxon>Pseudomonadota</taxon>
        <taxon>Alphaproteobacteria</taxon>
        <taxon>Hyphomicrobiales</taxon>
        <taxon>Rhizobiaceae</taxon>
        <taxon>Rhizobium/Agrobacterium group</taxon>
        <taxon>Rhizobium</taxon>
    </lineage>
</organism>
<protein>
    <submittedName>
        <fullName evidence="1">Tautomerase enzyme</fullName>
    </submittedName>
</protein>
<proteinExistence type="predicted"/>
<gene>
    <name evidence="1" type="ORF">PY650_18070</name>
</gene>
<comment type="caution">
    <text evidence="1">The sequence shown here is derived from an EMBL/GenBank/DDBJ whole genome shotgun (WGS) entry which is preliminary data.</text>
</comment>
<dbReference type="RefSeq" id="WP_285880831.1">
    <property type="nucleotide sequence ID" value="NZ_JARFYN010000022.1"/>
</dbReference>